<dbReference type="Proteomes" id="UP001604336">
    <property type="component" value="Unassembled WGS sequence"/>
</dbReference>
<comment type="caution">
    <text evidence="1">The sequence shown here is derived from an EMBL/GenBank/DDBJ whole genome shotgun (WGS) entry which is preliminary data.</text>
</comment>
<evidence type="ECO:0000313" key="1">
    <source>
        <dbReference type="EMBL" id="KAL2526891.1"/>
    </source>
</evidence>
<keyword evidence="2" id="KW-1185">Reference proteome</keyword>
<reference evidence="2" key="1">
    <citation type="submission" date="2024-07" db="EMBL/GenBank/DDBJ databases">
        <title>Two chromosome-level genome assemblies of Korean endemic species Abeliophyllum distichum and Forsythia ovata (Oleaceae).</title>
        <authorList>
            <person name="Jang H."/>
        </authorList>
    </citation>
    <scope>NUCLEOTIDE SEQUENCE [LARGE SCALE GENOMIC DNA]</scope>
</reference>
<gene>
    <name evidence="1" type="ORF">Adt_11945</name>
</gene>
<dbReference type="EMBL" id="JBFOLK010000003">
    <property type="protein sequence ID" value="KAL2526891.1"/>
    <property type="molecule type" value="Genomic_DNA"/>
</dbReference>
<dbReference type="AlphaFoldDB" id="A0ABD1UPB3"/>
<accession>A0ABD1UPB3</accession>
<organism evidence="1 2">
    <name type="scientific">Abeliophyllum distichum</name>
    <dbReference type="NCBI Taxonomy" id="126358"/>
    <lineage>
        <taxon>Eukaryota</taxon>
        <taxon>Viridiplantae</taxon>
        <taxon>Streptophyta</taxon>
        <taxon>Embryophyta</taxon>
        <taxon>Tracheophyta</taxon>
        <taxon>Spermatophyta</taxon>
        <taxon>Magnoliopsida</taxon>
        <taxon>eudicotyledons</taxon>
        <taxon>Gunneridae</taxon>
        <taxon>Pentapetalae</taxon>
        <taxon>asterids</taxon>
        <taxon>lamiids</taxon>
        <taxon>Lamiales</taxon>
        <taxon>Oleaceae</taxon>
        <taxon>Forsythieae</taxon>
        <taxon>Abeliophyllum</taxon>
    </lineage>
</organism>
<evidence type="ECO:0000313" key="2">
    <source>
        <dbReference type="Proteomes" id="UP001604336"/>
    </source>
</evidence>
<name>A0ABD1UPB3_9LAMI</name>
<protein>
    <submittedName>
        <fullName evidence="1">Uncharacterized protein</fullName>
    </submittedName>
</protein>
<proteinExistence type="predicted"/>
<sequence>MVDRADAKVRAVAAYLDGFEDMSEYKDLAHHFMTVGGEQLVKKITDTYPEWVISFLKDPPDDLPASEDHVVVEVLSSAEPQDIGEAQTLIFTKGEGPQCVDLSEAVGQ</sequence>